<accession>E6PUX5</accession>
<feature type="region of interest" description="Disordered" evidence="1">
    <location>
        <begin position="29"/>
        <end position="67"/>
    </location>
</feature>
<gene>
    <name evidence="2" type="ORF">CARN2_4214</name>
</gene>
<dbReference type="AlphaFoldDB" id="E6PUX5"/>
<dbReference type="EMBL" id="CABM01000060">
    <property type="protein sequence ID" value="CBH98732.1"/>
    <property type="molecule type" value="Genomic_DNA"/>
</dbReference>
<proteinExistence type="predicted"/>
<organism evidence="2">
    <name type="scientific">mine drainage metagenome</name>
    <dbReference type="NCBI Taxonomy" id="410659"/>
    <lineage>
        <taxon>unclassified sequences</taxon>
        <taxon>metagenomes</taxon>
        <taxon>ecological metagenomes</taxon>
    </lineage>
</organism>
<name>E6PUX5_9ZZZZ</name>
<evidence type="ECO:0000256" key="1">
    <source>
        <dbReference type="SAM" id="MobiDB-lite"/>
    </source>
</evidence>
<evidence type="ECO:0000313" key="2">
    <source>
        <dbReference type="EMBL" id="CBH98732.1"/>
    </source>
</evidence>
<feature type="compositionally biased region" description="Basic residues" evidence="1">
    <location>
        <begin position="31"/>
        <end position="48"/>
    </location>
</feature>
<protein>
    <submittedName>
        <fullName evidence="2">Uncharacterized protein</fullName>
    </submittedName>
</protein>
<sequence length="67" mass="7784">MRRQLCLILKFLVLSAPLVKYREAAMPFRMKSSHNKPSRPRAHAKHYHAYPSPSDKHSNSRGMMFSS</sequence>
<reference evidence="2" key="1">
    <citation type="submission" date="2009-10" db="EMBL/GenBank/DDBJ databases">
        <title>Diversity of trophic interactions inside an arsenic-rich microbial ecosystem.</title>
        <authorList>
            <person name="Bertin P.N."/>
            <person name="Heinrich-Salmeron A."/>
            <person name="Pelletier E."/>
            <person name="Goulhen-Chollet F."/>
            <person name="Arsene-Ploetze F."/>
            <person name="Gallien S."/>
            <person name="Calteau A."/>
            <person name="Vallenet D."/>
            <person name="Casiot C."/>
            <person name="Chane-Woon-Ming B."/>
            <person name="Giloteaux L."/>
            <person name="Barakat M."/>
            <person name="Bonnefoy V."/>
            <person name="Bruneel O."/>
            <person name="Chandler M."/>
            <person name="Cleiss J."/>
            <person name="Duran R."/>
            <person name="Elbaz-Poulichet F."/>
            <person name="Fonknechten N."/>
            <person name="Lauga B."/>
            <person name="Mornico D."/>
            <person name="Ortet P."/>
            <person name="Schaeffer C."/>
            <person name="Siguier P."/>
            <person name="Alexander Thil Smith A."/>
            <person name="Van Dorsselaer A."/>
            <person name="Weissenbach J."/>
            <person name="Medigue C."/>
            <person name="Le Paslier D."/>
        </authorList>
    </citation>
    <scope>NUCLEOTIDE SEQUENCE</scope>
</reference>
<comment type="caution">
    <text evidence="2">The sequence shown here is derived from an EMBL/GenBank/DDBJ whole genome shotgun (WGS) entry which is preliminary data.</text>
</comment>